<dbReference type="Proteomes" id="UP000095286">
    <property type="component" value="Unplaced"/>
</dbReference>
<dbReference type="WBParaSite" id="RSKR_0000136700.1">
    <property type="protein sequence ID" value="RSKR_0000136700.1"/>
    <property type="gene ID" value="RSKR_0000136700"/>
</dbReference>
<sequence>MFRSNLNVIFFGLACVSFLKFAECQIILKVEEPSSDANINHYKAQRVHQFHDKYFGPKEKMERRLEEKARLIEEIDDFDTNEPRANVGSFEIESNLNQKKSELKKLTDTLNKRLSKTHKGIR</sequence>
<organism evidence="1 2">
    <name type="scientific">Rhabditophanes sp. KR3021</name>
    <dbReference type="NCBI Taxonomy" id="114890"/>
    <lineage>
        <taxon>Eukaryota</taxon>
        <taxon>Metazoa</taxon>
        <taxon>Ecdysozoa</taxon>
        <taxon>Nematoda</taxon>
        <taxon>Chromadorea</taxon>
        <taxon>Rhabditida</taxon>
        <taxon>Tylenchina</taxon>
        <taxon>Panagrolaimomorpha</taxon>
        <taxon>Strongyloidoidea</taxon>
        <taxon>Alloionematidae</taxon>
        <taxon>Rhabditophanes</taxon>
    </lineage>
</organism>
<name>A0AC35TKS2_9BILA</name>
<accession>A0AC35TKS2</accession>
<protein>
    <submittedName>
        <fullName evidence="2">Uncharacterized protein</fullName>
    </submittedName>
</protein>
<evidence type="ECO:0000313" key="2">
    <source>
        <dbReference type="WBParaSite" id="RSKR_0000136700.1"/>
    </source>
</evidence>
<proteinExistence type="predicted"/>
<evidence type="ECO:0000313" key="1">
    <source>
        <dbReference type="Proteomes" id="UP000095286"/>
    </source>
</evidence>
<reference evidence="2" key="1">
    <citation type="submission" date="2016-11" db="UniProtKB">
        <authorList>
            <consortium name="WormBaseParasite"/>
        </authorList>
    </citation>
    <scope>IDENTIFICATION</scope>
    <source>
        <strain evidence="2">KR3021</strain>
    </source>
</reference>